<dbReference type="SUPFAM" id="SSF141371">
    <property type="entry name" value="PilZ domain-like"/>
    <property type="match status" value="1"/>
</dbReference>
<comment type="caution">
    <text evidence="2">The sequence shown here is derived from an EMBL/GenBank/DDBJ whole genome shotgun (WGS) entry which is preliminary data.</text>
</comment>
<dbReference type="EMBL" id="JBHUHX010000016">
    <property type="protein sequence ID" value="MFD2111960.1"/>
    <property type="molecule type" value="Genomic_DNA"/>
</dbReference>
<sequence length="119" mass="12944">MAQSDFITDRRSHERRVMHGNARLTTMDSRSFAVNIADISPSGIRVIAPINPRTGTTFILSVRLPLKPSGSLPVELKVRVAFSILIGSEDGCSDGFSIGLNFLGLPEEALEAINDYLDV</sequence>
<evidence type="ECO:0000259" key="1">
    <source>
        <dbReference type="Pfam" id="PF07238"/>
    </source>
</evidence>
<name>A0ABW4Y7F8_9GAMM</name>
<reference evidence="3" key="1">
    <citation type="journal article" date="2019" name="Int. J. Syst. Evol. Microbiol.">
        <title>The Global Catalogue of Microorganisms (GCM) 10K type strain sequencing project: providing services to taxonomists for standard genome sequencing and annotation.</title>
        <authorList>
            <consortium name="The Broad Institute Genomics Platform"/>
            <consortium name="The Broad Institute Genome Sequencing Center for Infectious Disease"/>
            <person name="Wu L."/>
            <person name="Ma J."/>
        </authorList>
    </citation>
    <scope>NUCLEOTIDE SEQUENCE [LARGE SCALE GENOMIC DNA]</scope>
    <source>
        <strain evidence="3">KACC 12597</strain>
    </source>
</reference>
<dbReference type="Pfam" id="PF07238">
    <property type="entry name" value="PilZ"/>
    <property type="match status" value="1"/>
</dbReference>
<keyword evidence="3" id="KW-1185">Reference proteome</keyword>
<dbReference type="InterPro" id="IPR009875">
    <property type="entry name" value="PilZ_domain"/>
</dbReference>
<feature type="domain" description="PilZ" evidence="1">
    <location>
        <begin position="9"/>
        <end position="117"/>
    </location>
</feature>
<protein>
    <submittedName>
        <fullName evidence="2">PilZ domain-containing protein</fullName>
    </submittedName>
</protein>
<dbReference type="RefSeq" id="WP_386025825.1">
    <property type="nucleotide sequence ID" value="NZ_JBHUHX010000016.1"/>
</dbReference>
<accession>A0ABW4Y7F8</accession>
<evidence type="ECO:0000313" key="3">
    <source>
        <dbReference type="Proteomes" id="UP001597337"/>
    </source>
</evidence>
<dbReference type="Proteomes" id="UP001597337">
    <property type="component" value="Unassembled WGS sequence"/>
</dbReference>
<organism evidence="2 3">
    <name type="scientific">Thiorhodococcus fuscus</name>
    <dbReference type="NCBI Taxonomy" id="527200"/>
    <lineage>
        <taxon>Bacteria</taxon>
        <taxon>Pseudomonadati</taxon>
        <taxon>Pseudomonadota</taxon>
        <taxon>Gammaproteobacteria</taxon>
        <taxon>Chromatiales</taxon>
        <taxon>Chromatiaceae</taxon>
        <taxon>Thiorhodococcus</taxon>
    </lineage>
</organism>
<proteinExistence type="predicted"/>
<gene>
    <name evidence="2" type="ORF">ACFSJC_08925</name>
</gene>
<evidence type="ECO:0000313" key="2">
    <source>
        <dbReference type="EMBL" id="MFD2111960.1"/>
    </source>
</evidence>
<dbReference type="Gene3D" id="2.40.10.220">
    <property type="entry name" value="predicted glycosyltransferase like domains"/>
    <property type="match status" value="1"/>
</dbReference>